<sequence length="180" mass="20538">MANGEIRSDIDIKAVFYSLKTRKLYKDVYQKGGQNFIGIVSPYMKTNIEAIVDKAHGLVPSIDVMNLISQNATCIPRLLSSPKSNTIGGLQNCNLYVSRRDLAWLESYRGSGFSLQRYRRGAVDIFERKNFISGKIVSKMHSLVATDRVVNLVREDSTFWETAANRYQNHCNWTYWTTEA</sequence>
<evidence type="ECO:0000313" key="2">
    <source>
        <dbReference type="Proteomes" id="UP000789572"/>
    </source>
</evidence>
<name>A0A9N9AQ29_9GLOM</name>
<accession>A0A9N9AQ29</accession>
<keyword evidence="2" id="KW-1185">Reference proteome</keyword>
<dbReference type="AlphaFoldDB" id="A0A9N9AQ29"/>
<reference evidence="1" key="1">
    <citation type="submission" date="2021-06" db="EMBL/GenBank/DDBJ databases">
        <authorList>
            <person name="Kallberg Y."/>
            <person name="Tangrot J."/>
            <person name="Rosling A."/>
        </authorList>
    </citation>
    <scope>NUCLEOTIDE SEQUENCE</scope>
    <source>
        <strain evidence="1">IA702</strain>
    </source>
</reference>
<organism evidence="1 2">
    <name type="scientific">Paraglomus occultum</name>
    <dbReference type="NCBI Taxonomy" id="144539"/>
    <lineage>
        <taxon>Eukaryota</taxon>
        <taxon>Fungi</taxon>
        <taxon>Fungi incertae sedis</taxon>
        <taxon>Mucoromycota</taxon>
        <taxon>Glomeromycotina</taxon>
        <taxon>Glomeromycetes</taxon>
        <taxon>Paraglomerales</taxon>
        <taxon>Paraglomeraceae</taxon>
        <taxon>Paraglomus</taxon>
    </lineage>
</organism>
<dbReference type="Proteomes" id="UP000789572">
    <property type="component" value="Unassembled WGS sequence"/>
</dbReference>
<comment type="caution">
    <text evidence="1">The sequence shown here is derived from an EMBL/GenBank/DDBJ whole genome shotgun (WGS) entry which is preliminary data.</text>
</comment>
<protein>
    <submittedName>
        <fullName evidence="1">1928_t:CDS:1</fullName>
    </submittedName>
</protein>
<evidence type="ECO:0000313" key="1">
    <source>
        <dbReference type="EMBL" id="CAG8536877.1"/>
    </source>
</evidence>
<dbReference type="EMBL" id="CAJVPJ010000555">
    <property type="protein sequence ID" value="CAG8536877.1"/>
    <property type="molecule type" value="Genomic_DNA"/>
</dbReference>
<gene>
    <name evidence="1" type="ORF">POCULU_LOCUS4337</name>
</gene>
<proteinExistence type="predicted"/>